<evidence type="ECO:0000256" key="1">
    <source>
        <dbReference type="SAM" id="Phobius"/>
    </source>
</evidence>
<proteinExistence type="predicted"/>
<protein>
    <submittedName>
        <fullName evidence="2">Uncharacterized protein</fullName>
    </submittedName>
</protein>
<dbReference type="EMBL" id="CR940352">
    <property type="protein sequence ID" value="CAI75832.1"/>
    <property type="molecule type" value="Genomic_DNA"/>
</dbReference>
<keyword evidence="1" id="KW-1133">Transmembrane helix</keyword>
<feature type="transmembrane region" description="Helical" evidence="1">
    <location>
        <begin position="88"/>
        <end position="106"/>
    </location>
</feature>
<dbReference type="InParanoid" id="Q4UBG9"/>
<sequence>MDLVYLLYGEKYVISSINFSEKNGMLDSCMLNNEGYLNEKSVIEGFSKLTQITENDSKSLLNGDLHISQIPQLQHTVTPFIHFHPYHYYYYYILLLNVLILIILLLSNKVLIEDYYCYSLQNGIVIFGLNSTHALIKEISGNNVKITFNELMCKNISTESRAKRRKKEIQTPEEVCEVEVGSKKFIVKLPKSLLNLEVVELNTRLENEPELITTEVIIAYLVFFIYSYTIALRNC</sequence>
<dbReference type="KEGG" id="tan:TA18595"/>
<dbReference type="OrthoDB" id="10427889at2759"/>
<accession>Q4UBG9</accession>
<dbReference type="GeneID" id="3865247"/>
<evidence type="ECO:0000313" key="3">
    <source>
        <dbReference type="Proteomes" id="UP000001950"/>
    </source>
</evidence>
<keyword evidence="1" id="KW-0812">Transmembrane</keyword>
<reference evidence="2 3" key="1">
    <citation type="journal article" date="2005" name="Science">
        <title>Genome of the host-cell transforming parasite Theileria annulata compared with T. parva.</title>
        <authorList>
            <person name="Pain A."/>
            <person name="Renauld H."/>
            <person name="Berriman M."/>
            <person name="Murphy L."/>
            <person name="Yeats C.A."/>
            <person name="Weir W."/>
            <person name="Kerhornou A."/>
            <person name="Aslett M."/>
            <person name="Bishop R."/>
            <person name="Bouchier C."/>
            <person name="Cochet M."/>
            <person name="Coulson R.M.R."/>
            <person name="Cronin A."/>
            <person name="de Villiers E.P."/>
            <person name="Fraser A."/>
            <person name="Fosker N."/>
            <person name="Gardner M."/>
            <person name="Goble A."/>
            <person name="Griffiths-Jones S."/>
            <person name="Harris D.E."/>
            <person name="Katzer F."/>
            <person name="Larke N."/>
            <person name="Lord A."/>
            <person name="Maser P."/>
            <person name="McKellar S."/>
            <person name="Mooney P."/>
            <person name="Morton F."/>
            <person name="Nene V."/>
            <person name="O'Neil S."/>
            <person name="Price C."/>
            <person name="Quail M.A."/>
            <person name="Rabbinowitsch E."/>
            <person name="Rawlings N.D."/>
            <person name="Rutter S."/>
            <person name="Saunders D."/>
            <person name="Seeger K."/>
            <person name="Shah T."/>
            <person name="Squares R."/>
            <person name="Squares S."/>
            <person name="Tivey A."/>
            <person name="Walker A.R."/>
            <person name="Woodward J."/>
            <person name="Dobbelaere D.A.E."/>
            <person name="Langsley G."/>
            <person name="Rajandream M.A."/>
            <person name="McKeever D."/>
            <person name="Shiels B."/>
            <person name="Tait A."/>
            <person name="Barrell B.G."/>
            <person name="Hall N."/>
        </authorList>
    </citation>
    <scope>NUCLEOTIDE SEQUENCE [LARGE SCALE GENOMIC DNA]</scope>
    <source>
        <strain evidence="3">Ankara</strain>
    </source>
</reference>
<dbReference type="eggNOG" id="ENOG502QXPC">
    <property type="taxonomic scope" value="Eukaryota"/>
</dbReference>
<organism evidence="2 3">
    <name type="scientific">Theileria annulata</name>
    <dbReference type="NCBI Taxonomy" id="5874"/>
    <lineage>
        <taxon>Eukaryota</taxon>
        <taxon>Sar</taxon>
        <taxon>Alveolata</taxon>
        <taxon>Apicomplexa</taxon>
        <taxon>Aconoidasida</taxon>
        <taxon>Piroplasmida</taxon>
        <taxon>Theileriidae</taxon>
        <taxon>Theileria</taxon>
    </lineage>
</organism>
<keyword evidence="3" id="KW-1185">Reference proteome</keyword>
<dbReference type="RefSeq" id="XP_955308.1">
    <property type="nucleotide sequence ID" value="XM_950215.1"/>
</dbReference>
<feature type="transmembrane region" description="Helical" evidence="1">
    <location>
        <begin position="211"/>
        <end position="231"/>
    </location>
</feature>
<gene>
    <name evidence="2" type="ORF">TA18595</name>
</gene>
<name>Q4UBG9_THEAN</name>
<dbReference type="VEuPathDB" id="PiroplasmaDB:TA18595"/>
<keyword evidence="1" id="KW-0472">Membrane</keyword>
<dbReference type="AlphaFoldDB" id="Q4UBG9"/>
<evidence type="ECO:0000313" key="2">
    <source>
        <dbReference type="EMBL" id="CAI75832.1"/>
    </source>
</evidence>
<dbReference type="Proteomes" id="UP000001950">
    <property type="component" value="Chromosome 3"/>
</dbReference>